<organism evidence="3 4">
    <name type="scientific">Propionibacterium ruminifibrarum</name>
    <dbReference type="NCBI Taxonomy" id="1962131"/>
    <lineage>
        <taxon>Bacteria</taxon>
        <taxon>Bacillati</taxon>
        <taxon>Actinomycetota</taxon>
        <taxon>Actinomycetes</taxon>
        <taxon>Propionibacteriales</taxon>
        <taxon>Propionibacteriaceae</taxon>
        <taxon>Propionibacterium</taxon>
    </lineage>
</organism>
<feature type="signal peptide" evidence="2">
    <location>
        <begin position="1"/>
        <end position="30"/>
    </location>
</feature>
<dbReference type="OrthoDB" id="5142801at2"/>
<feature type="region of interest" description="Disordered" evidence="1">
    <location>
        <begin position="335"/>
        <end position="361"/>
    </location>
</feature>
<name>A0A375HZR7_9ACTN</name>
<evidence type="ECO:0000256" key="1">
    <source>
        <dbReference type="SAM" id="MobiDB-lite"/>
    </source>
</evidence>
<keyword evidence="4" id="KW-1185">Reference proteome</keyword>
<sequence length="504" mass="51634">MKSPRIPVRVGIAAAAIAIALPVSAGTAQAAPDAPDEAACTASALDTSALSLDVTTSTGDVVTSYQGGQSYLAQLIGQVTPTCDGDYTDVTVPTDFRTTVDRSYPIHSADGQTHVATMSVTKTDDTATARIAFNQAGVDLAATGELTLRAFLQVSLDTATTSGQVLETLWDVNGATTPISVNVTQCATCAQLPAALSLWQYSDADNQLGSQTPRVHAVAQHPTVGEPDATAATTSTFTITDTLEADSGQEHDCATPLRWSWYTAIDQHGNPTDLTSGRAGADTSDVIELTETSCSATSRSYTATVTTPAGPDGTFTPVASRVRFPITVDDLTGTYTSSLTGDQDGAPLPSREASARASRSGGTLISDAVSVVLQDSNGNDANTADEPADLTGTNGDTRLDITVRNRGGEPLQNIRVSGSVDEGDARVTNLDCAFPDGTTGTVWSGPLPVGAEFTCTADLTGVTAASDHASTATVRAIGVTSGHEVSATNSYHAKVTGAEAPASP</sequence>
<proteinExistence type="predicted"/>
<evidence type="ECO:0000313" key="4">
    <source>
        <dbReference type="Proteomes" id="UP000265962"/>
    </source>
</evidence>
<protein>
    <submittedName>
        <fullName evidence="3">Immunoglobulin-like fold</fullName>
    </submittedName>
</protein>
<reference evidence="4" key="1">
    <citation type="submission" date="2018-02" db="EMBL/GenBank/DDBJ databases">
        <authorList>
            <person name="Hornung B."/>
        </authorList>
    </citation>
    <scope>NUCLEOTIDE SEQUENCE [LARGE SCALE GENOMIC DNA]</scope>
</reference>
<feature type="compositionally biased region" description="Low complexity" evidence="1">
    <location>
        <begin position="350"/>
        <end position="360"/>
    </location>
</feature>
<feature type="chain" id="PRO_5016828407" evidence="2">
    <location>
        <begin position="31"/>
        <end position="504"/>
    </location>
</feature>
<dbReference type="Proteomes" id="UP000265962">
    <property type="component" value="Unassembled WGS sequence"/>
</dbReference>
<dbReference type="AlphaFoldDB" id="A0A375HZR7"/>
<keyword evidence="2" id="KW-0732">Signal</keyword>
<dbReference type="EMBL" id="OMOH01000003">
    <property type="protein sequence ID" value="SPF67855.1"/>
    <property type="molecule type" value="Genomic_DNA"/>
</dbReference>
<evidence type="ECO:0000256" key="2">
    <source>
        <dbReference type="SAM" id="SignalP"/>
    </source>
</evidence>
<accession>A0A375HZR7</accession>
<dbReference type="RefSeq" id="WP_147385335.1">
    <property type="nucleotide sequence ID" value="NZ_OMOH01000003.1"/>
</dbReference>
<gene>
    <name evidence="3" type="ORF">PROPJV5_0808</name>
</gene>
<evidence type="ECO:0000313" key="3">
    <source>
        <dbReference type="EMBL" id="SPF67855.1"/>
    </source>
</evidence>